<evidence type="ECO:0000256" key="1">
    <source>
        <dbReference type="ARBA" id="ARBA00023015"/>
    </source>
</evidence>
<keyword evidence="4" id="KW-0804">Transcription</keyword>
<keyword evidence="3" id="KW-0238">DNA-binding</keyword>
<evidence type="ECO:0000256" key="3">
    <source>
        <dbReference type="ARBA" id="ARBA00023125"/>
    </source>
</evidence>
<dbReference type="InterPro" id="IPR009042">
    <property type="entry name" value="RNA_pol_sigma70_r1_2"/>
</dbReference>
<evidence type="ECO:0000256" key="2">
    <source>
        <dbReference type="ARBA" id="ARBA00023082"/>
    </source>
</evidence>
<dbReference type="NCBIfam" id="TIGR02937">
    <property type="entry name" value="sigma70-ECF"/>
    <property type="match status" value="1"/>
</dbReference>
<dbReference type="PROSITE" id="PS00715">
    <property type="entry name" value="SIGMA70_1"/>
    <property type="match status" value="1"/>
</dbReference>
<gene>
    <name evidence="7" type="ORF">S01H1_66873</name>
</gene>
<protein>
    <recommendedName>
        <fullName evidence="6">RNA polymerase sigma-70 domain-containing protein</fullName>
    </recommendedName>
</protein>
<keyword evidence="2" id="KW-0731">Sigma factor</keyword>
<feature type="domain" description="RNA polymerase sigma-70" evidence="6">
    <location>
        <begin position="89"/>
        <end position="102"/>
    </location>
</feature>
<dbReference type="PANTHER" id="PTHR30603:SF47">
    <property type="entry name" value="RNA POLYMERASE SIGMA FACTOR SIGD, CHLOROPLASTIC"/>
    <property type="match status" value="1"/>
</dbReference>
<dbReference type="EMBL" id="BARS01044237">
    <property type="protein sequence ID" value="GAG34037.1"/>
    <property type="molecule type" value="Genomic_DNA"/>
</dbReference>
<dbReference type="Gene3D" id="1.20.120.1810">
    <property type="match status" value="1"/>
</dbReference>
<proteinExistence type="predicted"/>
<evidence type="ECO:0000256" key="4">
    <source>
        <dbReference type="ARBA" id="ARBA00023163"/>
    </source>
</evidence>
<comment type="caution">
    <text evidence="7">The sequence shown here is derived from an EMBL/GenBank/DDBJ whole genome shotgun (WGS) entry which is preliminary data.</text>
</comment>
<dbReference type="InterPro" id="IPR013325">
    <property type="entry name" value="RNA_pol_sigma_r2"/>
</dbReference>
<dbReference type="GO" id="GO:0016987">
    <property type="term" value="F:sigma factor activity"/>
    <property type="evidence" value="ECO:0007669"/>
    <property type="project" value="UniProtKB-KW"/>
</dbReference>
<evidence type="ECO:0000313" key="7">
    <source>
        <dbReference type="EMBL" id="GAG34037.1"/>
    </source>
</evidence>
<reference evidence="7" key="1">
    <citation type="journal article" date="2014" name="Front. Microbiol.">
        <title>High frequency of phylogenetically diverse reductive dehalogenase-homologous genes in deep subseafloor sedimentary metagenomes.</title>
        <authorList>
            <person name="Kawai M."/>
            <person name="Futagami T."/>
            <person name="Toyoda A."/>
            <person name="Takaki Y."/>
            <person name="Nishi S."/>
            <person name="Hori S."/>
            <person name="Arai W."/>
            <person name="Tsubouchi T."/>
            <person name="Morono Y."/>
            <person name="Uchiyama I."/>
            <person name="Ito T."/>
            <person name="Fujiyama A."/>
            <person name="Inagaki F."/>
            <person name="Takami H."/>
        </authorList>
    </citation>
    <scope>NUCLEOTIDE SEQUENCE</scope>
    <source>
        <strain evidence="7">Expedition CK06-06</strain>
    </source>
</reference>
<dbReference type="SUPFAM" id="SSF88946">
    <property type="entry name" value="Sigma2 domain of RNA polymerase sigma factors"/>
    <property type="match status" value="1"/>
</dbReference>
<dbReference type="InterPro" id="IPR014284">
    <property type="entry name" value="RNA_pol_sigma-70_dom"/>
</dbReference>
<accession>X0XF75</accession>
<organism evidence="7">
    <name type="scientific">marine sediment metagenome</name>
    <dbReference type="NCBI Taxonomy" id="412755"/>
    <lineage>
        <taxon>unclassified sequences</taxon>
        <taxon>metagenomes</taxon>
        <taxon>ecological metagenomes</taxon>
    </lineage>
</organism>
<feature type="region of interest" description="Disordered" evidence="5">
    <location>
        <begin position="1"/>
        <end position="24"/>
    </location>
</feature>
<sequence>MEKKEKKKKELPPQASFKKKESTANAEPLRLYLNEIEKISLLTAEEEKELSKKIQKGNKAAQRKMIRANLRLVINIAKRYNHLGLPLSDLIEEGNLGLIKAVKKYNGKKGYRFS</sequence>
<dbReference type="Pfam" id="PF00140">
    <property type="entry name" value="Sigma70_r1_2"/>
    <property type="match status" value="1"/>
</dbReference>
<feature type="non-terminal residue" evidence="7">
    <location>
        <position position="114"/>
    </location>
</feature>
<dbReference type="AlphaFoldDB" id="X0XF75"/>
<name>X0XF75_9ZZZZ</name>
<keyword evidence="1" id="KW-0805">Transcription regulation</keyword>
<evidence type="ECO:0000259" key="6">
    <source>
        <dbReference type="PROSITE" id="PS00715"/>
    </source>
</evidence>
<dbReference type="GO" id="GO:0003677">
    <property type="term" value="F:DNA binding"/>
    <property type="evidence" value="ECO:0007669"/>
    <property type="project" value="UniProtKB-KW"/>
</dbReference>
<evidence type="ECO:0000256" key="5">
    <source>
        <dbReference type="SAM" id="MobiDB-lite"/>
    </source>
</evidence>
<dbReference type="InterPro" id="IPR000943">
    <property type="entry name" value="RNA_pol_sigma70"/>
</dbReference>
<dbReference type="InterPro" id="IPR050239">
    <property type="entry name" value="Sigma-70_RNA_pol_init_factors"/>
</dbReference>
<dbReference type="InterPro" id="IPR007627">
    <property type="entry name" value="RNA_pol_sigma70_r2"/>
</dbReference>
<feature type="compositionally biased region" description="Basic and acidic residues" evidence="5">
    <location>
        <begin position="1"/>
        <end position="11"/>
    </location>
</feature>
<dbReference type="PANTHER" id="PTHR30603">
    <property type="entry name" value="RNA POLYMERASE SIGMA FACTOR RPO"/>
    <property type="match status" value="1"/>
</dbReference>
<dbReference type="GO" id="GO:0006352">
    <property type="term" value="P:DNA-templated transcription initiation"/>
    <property type="evidence" value="ECO:0007669"/>
    <property type="project" value="InterPro"/>
</dbReference>
<dbReference type="Pfam" id="PF04542">
    <property type="entry name" value="Sigma70_r2"/>
    <property type="match status" value="1"/>
</dbReference>
<dbReference type="Gene3D" id="1.10.601.10">
    <property type="entry name" value="RNA Polymerase Primary Sigma Factor"/>
    <property type="match status" value="1"/>
</dbReference>